<keyword evidence="1" id="KW-0732">Signal</keyword>
<accession>A0A016SGU2</accession>
<feature type="signal peptide" evidence="1">
    <location>
        <begin position="1"/>
        <end position="17"/>
    </location>
</feature>
<evidence type="ECO:0000256" key="1">
    <source>
        <dbReference type="SAM" id="SignalP"/>
    </source>
</evidence>
<sequence>MRLSLVILCVLMCSVATRRLYVCRAPFTPPANETCEKKNKVFTYDWTIDAEDKCYEVECCACTGTYNIWSNKDDCNNLCIS</sequence>
<reference evidence="3" key="1">
    <citation type="journal article" date="2015" name="Nat. Genet.">
        <title>The genome and transcriptome of the zoonotic hookworm Ancylostoma ceylanicum identify infection-specific gene families.</title>
        <authorList>
            <person name="Schwarz E.M."/>
            <person name="Hu Y."/>
            <person name="Antoshechkin I."/>
            <person name="Miller M.M."/>
            <person name="Sternberg P.W."/>
            <person name="Aroian R.V."/>
        </authorList>
    </citation>
    <scope>NUCLEOTIDE SEQUENCE</scope>
    <source>
        <strain evidence="3">HY135</strain>
    </source>
</reference>
<evidence type="ECO:0000313" key="2">
    <source>
        <dbReference type="EMBL" id="EYB89933.1"/>
    </source>
</evidence>
<gene>
    <name evidence="2" type="primary">Acey_s0226.g2787</name>
    <name evidence="2" type="ORF">Y032_0226g2787</name>
</gene>
<evidence type="ECO:0008006" key="4">
    <source>
        <dbReference type="Google" id="ProtNLM"/>
    </source>
</evidence>
<protein>
    <recommendedName>
        <fullName evidence="4">BPTI/Kunitz inhibitor domain-containing protein</fullName>
    </recommendedName>
</protein>
<comment type="caution">
    <text evidence="2">The sequence shown here is derived from an EMBL/GenBank/DDBJ whole genome shotgun (WGS) entry which is preliminary data.</text>
</comment>
<evidence type="ECO:0000313" key="3">
    <source>
        <dbReference type="Proteomes" id="UP000024635"/>
    </source>
</evidence>
<proteinExistence type="predicted"/>
<dbReference type="EMBL" id="JARK01001562">
    <property type="protein sequence ID" value="EYB89933.1"/>
    <property type="molecule type" value="Genomic_DNA"/>
</dbReference>
<dbReference type="Proteomes" id="UP000024635">
    <property type="component" value="Unassembled WGS sequence"/>
</dbReference>
<name>A0A016SGU2_9BILA</name>
<keyword evidence="3" id="KW-1185">Reference proteome</keyword>
<dbReference type="AlphaFoldDB" id="A0A016SGU2"/>
<feature type="chain" id="PRO_5001489440" description="BPTI/Kunitz inhibitor domain-containing protein" evidence="1">
    <location>
        <begin position="18"/>
        <end position="81"/>
    </location>
</feature>
<organism evidence="2 3">
    <name type="scientific">Ancylostoma ceylanicum</name>
    <dbReference type="NCBI Taxonomy" id="53326"/>
    <lineage>
        <taxon>Eukaryota</taxon>
        <taxon>Metazoa</taxon>
        <taxon>Ecdysozoa</taxon>
        <taxon>Nematoda</taxon>
        <taxon>Chromadorea</taxon>
        <taxon>Rhabditida</taxon>
        <taxon>Rhabditina</taxon>
        <taxon>Rhabditomorpha</taxon>
        <taxon>Strongyloidea</taxon>
        <taxon>Ancylostomatidae</taxon>
        <taxon>Ancylostomatinae</taxon>
        <taxon>Ancylostoma</taxon>
    </lineage>
</organism>